<evidence type="ECO:0000313" key="2">
    <source>
        <dbReference type="Proteomes" id="UP000500890"/>
    </source>
</evidence>
<dbReference type="RefSeq" id="WP_166007218.1">
    <property type="nucleotide sequence ID" value="NZ_CP049886.1"/>
</dbReference>
<sequence length="57" mass="6694">MLKKHTQVSLIKTTPENIVFSDGDVVTAMPPVTPLWICHHKYKQFSENMQYFVFTEH</sequence>
<accession>A0A6G8ALX7</accession>
<reference evidence="1 2" key="1">
    <citation type="submission" date="2020-03" db="EMBL/GenBank/DDBJ databases">
        <title>Vagococcus sp. nov., isolated from beetles.</title>
        <authorList>
            <person name="Hyun D.-W."/>
            <person name="Bae J.-W."/>
        </authorList>
    </citation>
    <scope>NUCLEOTIDE SEQUENCE [LARGE SCALE GENOMIC DNA]</scope>
    <source>
        <strain evidence="1 2">HDW17A</strain>
    </source>
</reference>
<dbReference type="AlphaFoldDB" id="A0A6G8ALX7"/>
<keyword evidence="2" id="KW-1185">Reference proteome</keyword>
<protein>
    <submittedName>
        <fullName evidence="1">Uncharacterized protein</fullName>
    </submittedName>
</protein>
<organism evidence="1 2">
    <name type="scientific">Vagococcus coleopterorum</name>
    <dbReference type="NCBI Taxonomy" id="2714946"/>
    <lineage>
        <taxon>Bacteria</taxon>
        <taxon>Bacillati</taxon>
        <taxon>Bacillota</taxon>
        <taxon>Bacilli</taxon>
        <taxon>Lactobacillales</taxon>
        <taxon>Enterococcaceae</taxon>
        <taxon>Vagococcus</taxon>
    </lineage>
</organism>
<dbReference type="KEGG" id="vah:G7081_02860"/>
<dbReference type="Proteomes" id="UP000500890">
    <property type="component" value="Chromosome"/>
</dbReference>
<evidence type="ECO:0000313" key="1">
    <source>
        <dbReference type="EMBL" id="QIL46081.1"/>
    </source>
</evidence>
<proteinExistence type="predicted"/>
<gene>
    <name evidence="1" type="ORF">G7081_02860</name>
</gene>
<name>A0A6G8ALX7_9ENTE</name>
<dbReference type="EMBL" id="CP049886">
    <property type="protein sequence ID" value="QIL46081.1"/>
    <property type="molecule type" value="Genomic_DNA"/>
</dbReference>